<feature type="region of interest" description="Disordered" evidence="1">
    <location>
        <begin position="65"/>
        <end position="114"/>
    </location>
</feature>
<gene>
    <name evidence="2" type="primary">57</name>
    <name evidence="2" type="ORF">PBI_121Q_57</name>
</gene>
<dbReference type="RefSeq" id="YP_009101651.1">
    <property type="nucleotide sequence ID" value="NC_025447.1"/>
</dbReference>
<feature type="compositionally biased region" description="Basic residues" evidence="1">
    <location>
        <begin position="104"/>
        <end position="114"/>
    </location>
</feature>
<sequence length="114" mass="13153">MSKHTTYRGTTIDMDMLKYQNQHQVALGNANLNARGDKIGSGGTIIKTREELIQEKEREMQIPDYIPEHQLHSTEHSSEEVWDDESFEVKPEAQEAEVSEEKKAPRRAKTKDQE</sequence>
<name>A0A097EWZ0_9CAUD</name>
<feature type="compositionally biased region" description="Basic and acidic residues" evidence="1">
    <location>
        <begin position="65"/>
        <end position="79"/>
    </location>
</feature>
<feature type="compositionally biased region" description="Basic and acidic residues" evidence="1">
    <location>
        <begin position="87"/>
        <end position="103"/>
    </location>
</feature>
<dbReference type="KEGG" id="vg:22111097"/>
<proteinExistence type="predicted"/>
<dbReference type="OrthoDB" id="20095at10239"/>
<protein>
    <submittedName>
        <fullName evidence="2">Uncharacterized protein</fullName>
    </submittedName>
</protein>
<reference evidence="2 3" key="1">
    <citation type="submission" date="2014-09" db="EMBL/GenBank/DDBJ databases">
        <authorList>
            <person name="Lapin J.S."/>
            <person name="Pope W.H."/>
            <person name="Hua J."/>
            <person name="Ford M.E."/>
            <person name="Conway J.F."/>
            <person name="Hatfull G.F."/>
            <person name="Hendrix R.W."/>
        </authorList>
    </citation>
    <scope>NUCLEOTIDE SEQUENCE [LARGE SCALE GENOMIC DNA]</scope>
</reference>
<dbReference type="Proteomes" id="UP000029889">
    <property type="component" value="Segment"/>
</dbReference>
<evidence type="ECO:0000256" key="1">
    <source>
        <dbReference type="SAM" id="MobiDB-lite"/>
    </source>
</evidence>
<organism evidence="2 3">
    <name type="scientific">Escherichia phage 121Q</name>
    <dbReference type="NCBI Taxonomy" id="1555202"/>
    <lineage>
        <taxon>Viruses</taxon>
        <taxon>Duplodnaviria</taxon>
        <taxon>Heunggongvirae</taxon>
        <taxon>Uroviricota</taxon>
        <taxon>Caudoviricetes</taxon>
        <taxon>Asteriusvirus</taxon>
        <taxon>Asteriusvirus av121Q</taxon>
    </lineage>
</organism>
<evidence type="ECO:0000313" key="2">
    <source>
        <dbReference type="EMBL" id="AIT13954.1"/>
    </source>
</evidence>
<keyword evidence="3" id="KW-1185">Reference proteome</keyword>
<dbReference type="EMBL" id="KM507819">
    <property type="protein sequence ID" value="AIT13954.1"/>
    <property type="molecule type" value="Genomic_DNA"/>
</dbReference>
<accession>A0A097EWZ0</accession>
<evidence type="ECO:0000313" key="3">
    <source>
        <dbReference type="Proteomes" id="UP000029889"/>
    </source>
</evidence>
<dbReference type="GeneID" id="22111097"/>